<dbReference type="Proteomes" id="UP000199249">
    <property type="component" value="Unassembled WGS sequence"/>
</dbReference>
<keyword evidence="1" id="KW-0472">Membrane</keyword>
<keyword evidence="3" id="KW-1185">Reference proteome</keyword>
<dbReference type="InterPro" id="IPR025250">
    <property type="entry name" value="DUF4199"/>
</dbReference>
<reference evidence="3" key="1">
    <citation type="submission" date="2016-10" db="EMBL/GenBank/DDBJ databases">
        <authorList>
            <person name="Varghese N."/>
            <person name="Submissions S."/>
        </authorList>
    </citation>
    <scope>NUCLEOTIDE SEQUENCE [LARGE SCALE GENOMIC DNA]</scope>
    <source>
        <strain evidence="3">CGMCC 1.8975</strain>
    </source>
</reference>
<proteinExistence type="predicted"/>
<dbReference type="Pfam" id="PF13858">
    <property type="entry name" value="DUF4199"/>
    <property type="match status" value="1"/>
</dbReference>
<protein>
    <recommendedName>
        <fullName evidence="4">DUF4199 domain-containing protein</fullName>
    </recommendedName>
</protein>
<name>A0A1H3L7G3_9BACT</name>
<dbReference type="AlphaFoldDB" id="A0A1H3L7G3"/>
<dbReference type="EMBL" id="FNOV01000010">
    <property type="protein sequence ID" value="SDY59888.1"/>
    <property type="molecule type" value="Genomic_DNA"/>
</dbReference>
<keyword evidence="1" id="KW-1133">Transmembrane helix</keyword>
<evidence type="ECO:0008006" key="4">
    <source>
        <dbReference type="Google" id="ProtNLM"/>
    </source>
</evidence>
<gene>
    <name evidence="2" type="ORF">SAMN04488069_110122</name>
</gene>
<feature type="transmembrane region" description="Helical" evidence="1">
    <location>
        <begin position="20"/>
        <end position="42"/>
    </location>
</feature>
<feature type="transmembrane region" description="Helical" evidence="1">
    <location>
        <begin position="123"/>
        <end position="148"/>
    </location>
</feature>
<evidence type="ECO:0000313" key="3">
    <source>
        <dbReference type="Proteomes" id="UP000199249"/>
    </source>
</evidence>
<evidence type="ECO:0000313" key="2">
    <source>
        <dbReference type="EMBL" id="SDY59888.1"/>
    </source>
</evidence>
<feature type="transmembrane region" description="Helical" evidence="1">
    <location>
        <begin position="79"/>
        <end position="103"/>
    </location>
</feature>
<sequence length="166" mass="17713">MKNATMLTENTRVSARRLAVRYGVLAFGLMLLYFFAITALGLQRYNAARFGSHAFTVLATFLAIRAYKVQMPATAPYLPGLGVGFLVGLVGSTLYAAAIFLYANVFSSAYAIELRQQTYFGEALGSALLAGSIIVLGVVLGSLTGYTLMMSNGPYPRPTDGKSSNA</sequence>
<evidence type="ECO:0000256" key="1">
    <source>
        <dbReference type="SAM" id="Phobius"/>
    </source>
</evidence>
<organism evidence="2 3">
    <name type="scientific">Hymenobacter psychrophilus</name>
    <dbReference type="NCBI Taxonomy" id="651662"/>
    <lineage>
        <taxon>Bacteria</taxon>
        <taxon>Pseudomonadati</taxon>
        <taxon>Bacteroidota</taxon>
        <taxon>Cytophagia</taxon>
        <taxon>Cytophagales</taxon>
        <taxon>Hymenobacteraceae</taxon>
        <taxon>Hymenobacter</taxon>
    </lineage>
</organism>
<dbReference type="RefSeq" id="WP_092741696.1">
    <property type="nucleotide sequence ID" value="NZ_FNOV01000010.1"/>
</dbReference>
<keyword evidence="1" id="KW-0812">Transmembrane</keyword>
<accession>A0A1H3L7G3</accession>
<dbReference type="OrthoDB" id="979246at2"/>